<dbReference type="Gene3D" id="3.30.1330.90">
    <property type="entry name" value="D-3-phosphoglycerate dehydrogenase, domain 3"/>
    <property type="match status" value="1"/>
</dbReference>
<dbReference type="PIRSF" id="PIRSF036692">
    <property type="entry name" value="SDH_B"/>
    <property type="match status" value="1"/>
</dbReference>
<sequence length="227" mass="24526">MNIFDILGPVMVGPSSSHTAGAVRIGLVTRRLLGEKVKTARIGMYGSFAATGKGHGTDRALVAGLLGMEPDDIRIPDSFAQAEREKMKFQIGEISLSGAHPNTAVLKVEGVSGRKLEVQASSLGGGRIMINRLDGIEVNCTCEMPTLIVHNIDQPGHVAKVTSMLFESNINIANMSLYRDRRGGIAVMVIEADKEIPEQMLEWLKQQEGIKKVTYINAAKGEEKNGL</sequence>
<proteinExistence type="inferred from homology"/>
<dbReference type="NCBIfam" id="TIGR00719">
    <property type="entry name" value="sda_beta"/>
    <property type="match status" value="1"/>
</dbReference>
<protein>
    <recommendedName>
        <fullName evidence="11">L-serine deaminase</fullName>
    </recommendedName>
</protein>
<evidence type="ECO:0000256" key="1">
    <source>
        <dbReference type="ARBA" id="ARBA00001966"/>
    </source>
</evidence>
<dbReference type="Pfam" id="PF01842">
    <property type="entry name" value="ACT"/>
    <property type="match status" value="1"/>
</dbReference>
<dbReference type="InterPro" id="IPR045865">
    <property type="entry name" value="ACT-like_dom_sf"/>
</dbReference>
<dbReference type="AlphaFoldDB" id="A0A9D2NDZ8"/>
<evidence type="ECO:0000256" key="5">
    <source>
        <dbReference type="ARBA" id="ARBA00022485"/>
    </source>
</evidence>
<dbReference type="Proteomes" id="UP000823849">
    <property type="component" value="Unassembled WGS sequence"/>
</dbReference>
<dbReference type="GO" id="GO:0051539">
    <property type="term" value="F:4 iron, 4 sulfur cluster binding"/>
    <property type="evidence" value="ECO:0007669"/>
    <property type="project" value="UniProtKB-UniRule"/>
</dbReference>
<dbReference type="EMBL" id="DWWU01000044">
    <property type="protein sequence ID" value="HJC16261.1"/>
    <property type="molecule type" value="Genomic_DNA"/>
</dbReference>
<dbReference type="Pfam" id="PF03315">
    <property type="entry name" value="SDH_beta"/>
    <property type="match status" value="1"/>
</dbReference>
<dbReference type="InterPro" id="IPR005131">
    <property type="entry name" value="Ser_deHydtase_bsu"/>
</dbReference>
<evidence type="ECO:0000256" key="3">
    <source>
        <dbReference type="ARBA" id="ARBA00008636"/>
    </source>
</evidence>
<keyword evidence="4 11" id="KW-0312">Gluconeogenesis</keyword>
<keyword evidence="8 11" id="KW-0411">Iron-sulfur</keyword>
<accession>A0A9D2NDZ8</accession>
<dbReference type="GO" id="GO:0006094">
    <property type="term" value="P:gluconeogenesis"/>
    <property type="evidence" value="ECO:0007669"/>
    <property type="project" value="UniProtKB-UniRule"/>
</dbReference>
<dbReference type="SUPFAM" id="SSF55021">
    <property type="entry name" value="ACT-like"/>
    <property type="match status" value="1"/>
</dbReference>
<evidence type="ECO:0000256" key="4">
    <source>
        <dbReference type="ARBA" id="ARBA00022432"/>
    </source>
</evidence>
<dbReference type="PROSITE" id="PS51671">
    <property type="entry name" value="ACT"/>
    <property type="match status" value="1"/>
</dbReference>
<comment type="pathway">
    <text evidence="2 11">Carbohydrate biosynthesis; gluconeogenesis.</text>
</comment>
<dbReference type="InterPro" id="IPR051318">
    <property type="entry name" value="Fe-S_L-Ser"/>
</dbReference>
<comment type="similarity">
    <text evidence="3 11 12">Belongs to the iron-sulfur dependent L-serine dehydratase family.</text>
</comment>
<evidence type="ECO:0000256" key="7">
    <source>
        <dbReference type="ARBA" id="ARBA00023004"/>
    </source>
</evidence>
<dbReference type="GO" id="GO:0003941">
    <property type="term" value="F:L-serine ammonia-lyase activity"/>
    <property type="evidence" value="ECO:0007669"/>
    <property type="project" value="UniProtKB-UniRule"/>
</dbReference>
<comment type="caution">
    <text evidence="14">The sequence shown here is derived from an EMBL/GenBank/DDBJ whole genome shotgun (WGS) entry which is preliminary data.</text>
</comment>
<keyword evidence="7 11" id="KW-0408">Iron</keyword>
<reference evidence="14" key="1">
    <citation type="journal article" date="2021" name="PeerJ">
        <title>Extensive microbial diversity within the chicken gut microbiome revealed by metagenomics and culture.</title>
        <authorList>
            <person name="Gilroy R."/>
            <person name="Ravi A."/>
            <person name="Getino M."/>
            <person name="Pursley I."/>
            <person name="Horton D.L."/>
            <person name="Alikhan N.F."/>
            <person name="Baker D."/>
            <person name="Gharbi K."/>
            <person name="Hall N."/>
            <person name="Watson M."/>
            <person name="Adriaenssens E.M."/>
            <person name="Foster-Nyarko E."/>
            <person name="Jarju S."/>
            <person name="Secka A."/>
            <person name="Antonio M."/>
            <person name="Oren A."/>
            <person name="Chaudhuri R.R."/>
            <person name="La Ragione R."/>
            <person name="Hildebrand F."/>
            <person name="Pallen M.J."/>
        </authorList>
    </citation>
    <scope>NUCLEOTIDE SEQUENCE</scope>
    <source>
        <strain evidence="14">CHK185-5351</strain>
    </source>
</reference>
<dbReference type="SUPFAM" id="SSF143548">
    <property type="entry name" value="Serine metabolism enzymes domain"/>
    <property type="match status" value="1"/>
</dbReference>
<evidence type="ECO:0000259" key="13">
    <source>
        <dbReference type="PROSITE" id="PS51671"/>
    </source>
</evidence>
<comment type="catalytic activity">
    <reaction evidence="10 11 12">
        <text>L-serine = pyruvate + NH4(+)</text>
        <dbReference type="Rhea" id="RHEA:19169"/>
        <dbReference type="ChEBI" id="CHEBI:15361"/>
        <dbReference type="ChEBI" id="CHEBI:28938"/>
        <dbReference type="ChEBI" id="CHEBI:33384"/>
        <dbReference type="EC" id="4.3.1.17"/>
    </reaction>
</comment>
<dbReference type="PANTHER" id="PTHR30182">
    <property type="entry name" value="L-SERINE DEHYDRATASE"/>
    <property type="match status" value="1"/>
</dbReference>
<dbReference type="GO" id="GO:0046872">
    <property type="term" value="F:metal ion binding"/>
    <property type="evidence" value="ECO:0007669"/>
    <property type="project" value="UniProtKB-UniRule"/>
</dbReference>
<evidence type="ECO:0000256" key="11">
    <source>
        <dbReference type="PIRNR" id="PIRNR036692"/>
    </source>
</evidence>
<dbReference type="Gene3D" id="3.30.70.260">
    <property type="match status" value="1"/>
</dbReference>
<evidence type="ECO:0000256" key="2">
    <source>
        <dbReference type="ARBA" id="ARBA00004742"/>
    </source>
</evidence>
<dbReference type="CDD" id="cd04903">
    <property type="entry name" value="ACT_LSD"/>
    <property type="match status" value="1"/>
</dbReference>
<keyword evidence="6 11" id="KW-0479">Metal-binding</keyword>
<evidence type="ECO:0000256" key="10">
    <source>
        <dbReference type="ARBA" id="ARBA00049406"/>
    </source>
</evidence>
<feature type="domain" description="ACT" evidence="13">
    <location>
        <begin position="146"/>
        <end position="218"/>
    </location>
</feature>
<evidence type="ECO:0000256" key="6">
    <source>
        <dbReference type="ARBA" id="ARBA00022723"/>
    </source>
</evidence>
<evidence type="ECO:0000313" key="15">
    <source>
        <dbReference type="Proteomes" id="UP000823849"/>
    </source>
</evidence>
<keyword evidence="9 11" id="KW-0456">Lyase</keyword>
<dbReference type="PANTHER" id="PTHR30182:SF12">
    <property type="entry name" value="L-SERINE DEHYDRATASE, BETA CHAIN-RELATED"/>
    <property type="match status" value="1"/>
</dbReference>
<evidence type="ECO:0000313" key="14">
    <source>
        <dbReference type="EMBL" id="HJC16261.1"/>
    </source>
</evidence>
<dbReference type="FunFam" id="3.30.70.260:FF:000008">
    <property type="entry name" value="D-3-phosphoglycerate dehydrogenase, chloroplastic"/>
    <property type="match status" value="1"/>
</dbReference>
<gene>
    <name evidence="14" type="primary">sdaAB</name>
    <name evidence="14" type="ORF">H9705_10680</name>
</gene>
<dbReference type="InterPro" id="IPR029009">
    <property type="entry name" value="ASB_dom_sf"/>
</dbReference>
<dbReference type="InterPro" id="IPR004643">
    <property type="entry name" value="Fe-S_L-Ser_bsu"/>
</dbReference>
<evidence type="ECO:0000256" key="9">
    <source>
        <dbReference type="ARBA" id="ARBA00023239"/>
    </source>
</evidence>
<dbReference type="InterPro" id="IPR002912">
    <property type="entry name" value="ACT_dom"/>
</dbReference>
<organism evidence="14 15">
    <name type="scientific">Candidatus Fusicatenibacter intestinigallinarum</name>
    <dbReference type="NCBI Taxonomy" id="2838598"/>
    <lineage>
        <taxon>Bacteria</taxon>
        <taxon>Bacillati</taxon>
        <taxon>Bacillota</taxon>
        <taxon>Clostridia</taxon>
        <taxon>Lachnospirales</taxon>
        <taxon>Lachnospiraceae</taxon>
        <taxon>Fusicatenibacter</taxon>
    </lineage>
</organism>
<keyword evidence="5 11" id="KW-0004">4Fe-4S</keyword>
<comment type="cofactor">
    <cofactor evidence="1 12">
        <name>[4Fe-4S] cluster</name>
        <dbReference type="ChEBI" id="CHEBI:49883"/>
    </cofactor>
</comment>
<evidence type="ECO:0000256" key="8">
    <source>
        <dbReference type="ARBA" id="ARBA00023014"/>
    </source>
</evidence>
<reference evidence="14" key="2">
    <citation type="submission" date="2021-04" db="EMBL/GenBank/DDBJ databases">
        <authorList>
            <person name="Gilroy R."/>
        </authorList>
    </citation>
    <scope>NUCLEOTIDE SEQUENCE</scope>
    <source>
        <strain evidence="14">CHK185-5351</strain>
    </source>
</reference>
<name>A0A9D2NDZ8_9FIRM</name>
<evidence type="ECO:0000256" key="12">
    <source>
        <dbReference type="RuleBase" id="RU366059"/>
    </source>
</evidence>